<dbReference type="SMART" id="SM00415">
    <property type="entry name" value="HSF"/>
    <property type="match status" value="1"/>
</dbReference>
<dbReference type="InterPro" id="IPR000232">
    <property type="entry name" value="HSF_DNA-bd"/>
</dbReference>
<dbReference type="GO" id="GO:0043565">
    <property type="term" value="F:sequence-specific DNA binding"/>
    <property type="evidence" value="ECO:0007669"/>
    <property type="project" value="InterPro"/>
</dbReference>
<dbReference type="FunFam" id="1.10.10.10:FF:000027">
    <property type="entry name" value="Heat shock transcription factor 1"/>
    <property type="match status" value="1"/>
</dbReference>
<evidence type="ECO:0000256" key="6">
    <source>
        <dbReference type="ARBA" id="ARBA00023242"/>
    </source>
</evidence>
<name>A0A8H7UQ16_9FUNG</name>
<evidence type="ECO:0000256" key="3">
    <source>
        <dbReference type="ARBA" id="ARBA00023015"/>
    </source>
</evidence>
<evidence type="ECO:0000313" key="10">
    <source>
        <dbReference type="EMBL" id="KAG2186789.1"/>
    </source>
</evidence>
<dbReference type="InterPro" id="IPR036390">
    <property type="entry name" value="WH_DNA-bd_sf"/>
</dbReference>
<evidence type="ECO:0000313" key="11">
    <source>
        <dbReference type="Proteomes" id="UP000612746"/>
    </source>
</evidence>
<dbReference type="PRINTS" id="PR00056">
    <property type="entry name" value="HSFDOMAIN"/>
</dbReference>
<comment type="subcellular location">
    <subcellularLocation>
        <location evidence="1">Nucleus</location>
    </subcellularLocation>
</comment>
<dbReference type="PANTHER" id="PTHR10015">
    <property type="entry name" value="HEAT SHOCK TRANSCRIPTION FACTOR"/>
    <property type="match status" value="1"/>
</dbReference>
<accession>A0A8H7UQ16</accession>
<organism evidence="10 11">
    <name type="scientific">Umbelopsis vinacea</name>
    <dbReference type="NCBI Taxonomy" id="44442"/>
    <lineage>
        <taxon>Eukaryota</taxon>
        <taxon>Fungi</taxon>
        <taxon>Fungi incertae sedis</taxon>
        <taxon>Mucoromycota</taxon>
        <taxon>Mucoromycotina</taxon>
        <taxon>Umbelopsidomycetes</taxon>
        <taxon>Umbelopsidales</taxon>
        <taxon>Umbelopsidaceae</taxon>
        <taxon>Umbelopsis</taxon>
    </lineage>
</organism>
<keyword evidence="6" id="KW-0539">Nucleus</keyword>
<proteinExistence type="inferred from homology"/>
<comment type="similarity">
    <text evidence="2 7">Belongs to the HSF family.</text>
</comment>
<keyword evidence="3" id="KW-0805">Transcription regulation</keyword>
<dbReference type="AlphaFoldDB" id="A0A8H7UQ16"/>
<keyword evidence="4" id="KW-0238">DNA-binding</keyword>
<dbReference type="OrthoDB" id="60033at2759"/>
<reference evidence="10" key="1">
    <citation type="submission" date="2020-12" db="EMBL/GenBank/DDBJ databases">
        <title>Metabolic potential, ecology and presence of endohyphal bacteria is reflected in genomic diversity of Mucoromycotina.</title>
        <authorList>
            <person name="Muszewska A."/>
            <person name="Okrasinska A."/>
            <person name="Steczkiewicz K."/>
            <person name="Drgas O."/>
            <person name="Orlowska M."/>
            <person name="Perlinska-Lenart U."/>
            <person name="Aleksandrzak-Piekarczyk T."/>
            <person name="Szatraj K."/>
            <person name="Zielenkiewicz U."/>
            <person name="Pilsyk S."/>
            <person name="Malc E."/>
            <person name="Mieczkowski P."/>
            <person name="Kruszewska J.S."/>
            <person name="Biernat P."/>
            <person name="Pawlowska J."/>
        </authorList>
    </citation>
    <scope>NUCLEOTIDE SEQUENCE</scope>
    <source>
        <strain evidence="10">WA0000051536</strain>
    </source>
</reference>
<protein>
    <recommendedName>
        <fullName evidence="9">HSF-type DNA-binding domain-containing protein</fullName>
    </recommendedName>
</protein>
<dbReference type="PROSITE" id="PS00434">
    <property type="entry name" value="HSF_DOMAIN"/>
    <property type="match status" value="1"/>
</dbReference>
<dbReference type="EMBL" id="JAEPRA010000004">
    <property type="protein sequence ID" value="KAG2186789.1"/>
    <property type="molecule type" value="Genomic_DNA"/>
</dbReference>
<feature type="region of interest" description="Disordered" evidence="8">
    <location>
        <begin position="337"/>
        <end position="359"/>
    </location>
</feature>
<evidence type="ECO:0000256" key="4">
    <source>
        <dbReference type="ARBA" id="ARBA00023125"/>
    </source>
</evidence>
<dbReference type="PANTHER" id="PTHR10015:SF427">
    <property type="entry name" value="HEAT SHOCK FACTOR PROTEIN"/>
    <property type="match status" value="1"/>
</dbReference>
<evidence type="ECO:0000256" key="8">
    <source>
        <dbReference type="SAM" id="MobiDB-lite"/>
    </source>
</evidence>
<dbReference type="GO" id="GO:0003700">
    <property type="term" value="F:DNA-binding transcription factor activity"/>
    <property type="evidence" value="ECO:0007669"/>
    <property type="project" value="InterPro"/>
</dbReference>
<dbReference type="Pfam" id="PF00447">
    <property type="entry name" value="HSF_DNA-bind"/>
    <property type="match status" value="1"/>
</dbReference>
<evidence type="ECO:0000256" key="2">
    <source>
        <dbReference type="ARBA" id="ARBA00006403"/>
    </source>
</evidence>
<dbReference type="GO" id="GO:0005634">
    <property type="term" value="C:nucleus"/>
    <property type="evidence" value="ECO:0007669"/>
    <property type="project" value="UniProtKB-SubCell"/>
</dbReference>
<dbReference type="Gene3D" id="1.10.10.10">
    <property type="entry name" value="Winged helix-like DNA-binding domain superfamily/Winged helix DNA-binding domain"/>
    <property type="match status" value="1"/>
</dbReference>
<dbReference type="InterPro" id="IPR036388">
    <property type="entry name" value="WH-like_DNA-bd_sf"/>
</dbReference>
<feature type="domain" description="HSF-type DNA-binding" evidence="9">
    <location>
        <begin position="109"/>
        <end position="133"/>
    </location>
</feature>
<evidence type="ECO:0000259" key="9">
    <source>
        <dbReference type="PROSITE" id="PS00434"/>
    </source>
</evidence>
<dbReference type="SUPFAM" id="SSF46785">
    <property type="entry name" value="Winged helix' DNA-binding domain"/>
    <property type="match status" value="1"/>
</dbReference>
<gene>
    <name evidence="10" type="ORF">INT44_003015</name>
</gene>
<keyword evidence="11" id="KW-1185">Reference proteome</keyword>
<evidence type="ECO:0000256" key="5">
    <source>
        <dbReference type="ARBA" id="ARBA00023163"/>
    </source>
</evidence>
<comment type="caution">
    <text evidence="10">The sequence shown here is derived from an EMBL/GenBank/DDBJ whole genome shotgun (WGS) entry which is preliminary data.</text>
</comment>
<keyword evidence="5" id="KW-0804">Transcription</keyword>
<sequence length="359" mass="39781">MSSALPPSVEVPINDAFVFPSMAGASPLLSPSSPLLTPNSQPGSPSCLNESIPLSPIEDGQPFKSGSHTFVHKLYVMIDDVDCHPYICWSNDGTSFVVYNVDEFAKIFLPKHFKHNNFSSFVRQLNMYGFHKINKTPRNQKSMTKDQVWEFSHPQFLRGRPDLLDGIKRKAMDNDMYRRDAGDWYSHISTLQVSHADILKHLSQLQLTVSQLSQQLGQSLTAQSDQANLIKSMMESMSTYGIPEITKLPVFLVRSSQYDTNAGSYASGNSPSVYITSPQTSQSITIPQQPSVFQSHSIGMKTNDLGTENYIQTTLPLSPDTNSFNLACSIPLPPSPMTLSPDSPFSMVSDMPDDGMRTD</sequence>
<evidence type="ECO:0000256" key="7">
    <source>
        <dbReference type="RuleBase" id="RU004020"/>
    </source>
</evidence>
<evidence type="ECO:0000256" key="1">
    <source>
        <dbReference type="ARBA" id="ARBA00004123"/>
    </source>
</evidence>
<dbReference type="Proteomes" id="UP000612746">
    <property type="component" value="Unassembled WGS sequence"/>
</dbReference>